<dbReference type="AlphaFoldDB" id="D8LBE5"/>
<dbReference type="PANTHER" id="PTHR22940:SF4">
    <property type="entry name" value="PROTEIN TIMELESS HOMOLOG"/>
    <property type="match status" value="1"/>
</dbReference>
<dbReference type="OMA" id="RIACECK"/>
<gene>
    <name evidence="7" type="ORF">Esi_0000_0402</name>
</gene>
<dbReference type="InParanoid" id="D8LBE5"/>
<comment type="subcellular location">
    <subcellularLocation>
        <location evidence="1">Nucleus</location>
    </subcellularLocation>
</comment>
<dbReference type="GO" id="GO:0006281">
    <property type="term" value="P:DNA repair"/>
    <property type="evidence" value="ECO:0007669"/>
    <property type="project" value="TreeGrafter"/>
</dbReference>
<feature type="compositionally biased region" description="Acidic residues" evidence="4">
    <location>
        <begin position="787"/>
        <end position="797"/>
    </location>
</feature>
<dbReference type="GO" id="GO:0043111">
    <property type="term" value="P:replication fork arrest"/>
    <property type="evidence" value="ECO:0007669"/>
    <property type="project" value="TreeGrafter"/>
</dbReference>
<dbReference type="GO" id="GO:0000076">
    <property type="term" value="P:DNA replication checkpoint signaling"/>
    <property type="evidence" value="ECO:0007669"/>
    <property type="project" value="TreeGrafter"/>
</dbReference>
<dbReference type="Proteomes" id="UP000002630">
    <property type="component" value="Linkage Group LG01"/>
</dbReference>
<keyword evidence="2" id="KW-0539">Nucleus</keyword>
<evidence type="ECO:0000256" key="4">
    <source>
        <dbReference type="SAM" id="MobiDB-lite"/>
    </source>
</evidence>
<name>D8LBE5_ECTSI</name>
<evidence type="ECO:0000313" key="8">
    <source>
        <dbReference type="Proteomes" id="UP000002630"/>
    </source>
</evidence>
<keyword evidence="3" id="KW-0131">Cell cycle</keyword>
<evidence type="ECO:0000256" key="3">
    <source>
        <dbReference type="ARBA" id="ARBA00023306"/>
    </source>
</evidence>
<feature type="signal peptide" evidence="5">
    <location>
        <begin position="1"/>
        <end position="24"/>
    </location>
</feature>
<dbReference type="GO" id="GO:0031298">
    <property type="term" value="C:replication fork protection complex"/>
    <property type="evidence" value="ECO:0007669"/>
    <property type="project" value="TreeGrafter"/>
</dbReference>
<dbReference type="EMBL" id="FN647682">
    <property type="protein sequence ID" value="CBN76654.1"/>
    <property type="molecule type" value="Genomic_DNA"/>
</dbReference>
<reference evidence="7 8" key="1">
    <citation type="journal article" date="2010" name="Nature">
        <title>The Ectocarpus genome and the independent evolution of multicellularity in brown algae.</title>
        <authorList>
            <person name="Cock J.M."/>
            <person name="Sterck L."/>
            <person name="Rouze P."/>
            <person name="Scornet D."/>
            <person name="Allen A.E."/>
            <person name="Amoutzias G."/>
            <person name="Anthouard V."/>
            <person name="Artiguenave F."/>
            <person name="Aury J.M."/>
            <person name="Badger J.H."/>
            <person name="Beszteri B."/>
            <person name="Billiau K."/>
            <person name="Bonnet E."/>
            <person name="Bothwell J.H."/>
            <person name="Bowler C."/>
            <person name="Boyen C."/>
            <person name="Brownlee C."/>
            <person name="Carrano C.J."/>
            <person name="Charrier B."/>
            <person name="Cho G.Y."/>
            <person name="Coelho S.M."/>
            <person name="Collen J."/>
            <person name="Corre E."/>
            <person name="Da Silva C."/>
            <person name="Delage L."/>
            <person name="Delaroque N."/>
            <person name="Dittami S.M."/>
            <person name="Doulbeau S."/>
            <person name="Elias M."/>
            <person name="Farnham G."/>
            <person name="Gachon C.M."/>
            <person name="Gschloessl B."/>
            <person name="Heesch S."/>
            <person name="Jabbari K."/>
            <person name="Jubin C."/>
            <person name="Kawai H."/>
            <person name="Kimura K."/>
            <person name="Kloareg B."/>
            <person name="Kupper F.C."/>
            <person name="Lang D."/>
            <person name="Le Bail A."/>
            <person name="Leblanc C."/>
            <person name="Lerouge P."/>
            <person name="Lohr M."/>
            <person name="Lopez P.J."/>
            <person name="Martens C."/>
            <person name="Maumus F."/>
            <person name="Michel G."/>
            <person name="Miranda-Saavedra D."/>
            <person name="Morales J."/>
            <person name="Moreau H."/>
            <person name="Motomura T."/>
            <person name="Nagasato C."/>
            <person name="Napoli C.A."/>
            <person name="Nelson D.R."/>
            <person name="Nyvall-Collen P."/>
            <person name="Peters A.F."/>
            <person name="Pommier C."/>
            <person name="Potin P."/>
            <person name="Poulain J."/>
            <person name="Quesneville H."/>
            <person name="Read B."/>
            <person name="Rensing S.A."/>
            <person name="Ritter A."/>
            <person name="Rousvoal S."/>
            <person name="Samanta M."/>
            <person name="Samson G."/>
            <person name="Schroeder D.C."/>
            <person name="Segurens B."/>
            <person name="Strittmatter M."/>
            <person name="Tonon T."/>
            <person name="Tregear J.W."/>
            <person name="Valentin K."/>
            <person name="von Dassow P."/>
            <person name="Yamagishi T."/>
            <person name="Van de Peer Y."/>
            <person name="Wincker P."/>
        </authorList>
    </citation>
    <scope>NUCLEOTIDE SEQUENCE [LARGE SCALE GENOMIC DNA]</scope>
    <source>
        <strain evidence="8">Ec32 / CCAP1310/4</strain>
    </source>
</reference>
<sequence>MSTLEKHMLKELLLVCSALGSSEASEHGGGDGEPAVQHQRFVRGENCLEWLQDLQRALRRDDENTREICITLSSWRVVQHKLVPLILECRDDAVLVNTLFKIYVMLTMPLSKQSEEALSKPINPKAQGDVRDQQMRRRENAMSQQAALHAFKRAFISKDVLSVVVGMLEEPLSHTGVARTDADNFSIELCLTLLRNVLNIQDPTPGMATSLGDHYTQMHEQLVALFKDALLLDILLLLAQDVHARENAKLNLLLVEIFHFIIRDQEPGAIIAVHRLQAQRGASKGSAGLPSPARQSGGSLMSVLAKEKTKRGLGAGQMHSRHARFGGTLQVGGGNGANAKMVANPFKDRVDCVPQATRKKKKSAKTFTVDDVSGHSSGLSDSHKAILAREALYEFCCSFLKTAYDPFMRSIKNEFRIDSSRLQPEDKGMMFRLMAFFMSFHHKLHQAAVRDAAEAGQKGVDLPKFELGHVLETMDLMSFNLVLREVETSITEKSTTRLAGCVAVLKEMMHIVTMLNESSEKAHQLVALGLLARIFYASEPLDKLHDIVRNWQPGKYTKSFLCHVVELVHTTLKTLEWYKKDNHTHIGGVDVSSTDGPDAKGNVDKAVKDRVDSAKKFEFERYFRRLATNSTVRMYSNLLEHYATNSARTNHYILSFMMRLSNFTGDAPKKRRGETTEQGSGQASDRVTCEPMLYNVYTLGVFQKVLDDPFTRKPSFKHLVHFILSVVRHFGILAQKNHLVFVEAFFQHPQPHPFCESLVNVYHTASSAHPEDQQSRKKRAATKSLDTDEESGSEGEDYQPVTGKAAEGEIGGGDDDLPGVAEDEEEWDENAPDAADEEAEAGGDGEGAVSGRKKGKRDKAGRRRREDKKDAKKVAAGAAKKRAPRWSKKEDAFLREQYPLYAGSTSAVAVLSAADDMEVKQRTEEQIKARVKKLGLSAASAASPGEDGGESADEPLEVPGTENRASSGEEDNAMDDVGADKPMHVRRLERKNKTESDDDSEGLFSSTEDNDQEQPDRSAQDATSPQALPRSNKRAILEDSSSDEE</sequence>
<evidence type="ECO:0000313" key="7">
    <source>
        <dbReference type="EMBL" id="CBN76654.1"/>
    </source>
</evidence>
<evidence type="ECO:0000256" key="1">
    <source>
        <dbReference type="ARBA" id="ARBA00004123"/>
    </source>
</evidence>
<keyword evidence="5" id="KW-0732">Signal</keyword>
<feature type="compositionally biased region" description="Acidic residues" evidence="4">
    <location>
        <begin position="812"/>
        <end position="843"/>
    </location>
</feature>
<accession>D8LBE5</accession>
<feature type="region of interest" description="Disordered" evidence="4">
    <location>
        <begin position="934"/>
        <end position="1045"/>
    </location>
</feature>
<dbReference type="GO" id="GO:0003677">
    <property type="term" value="F:DNA binding"/>
    <property type="evidence" value="ECO:0007669"/>
    <property type="project" value="TreeGrafter"/>
</dbReference>
<feature type="region of interest" description="Disordered" evidence="4">
    <location>
        <begin position="766"/>
        <end position="891"/>
    </location>
</feature>
<evidence type="ECO:0000259" key="6">
    <source>
        <dbReference type="Pfam" id="PF04821"/>
    </source>
</evidence>
<protein>
    <submittedName>
        <fullName evidence="7">Timeless related protein</fullName>
    </submittedName>
</protein>
<dbReference type="InterPro" id="IPR044998">
    <property type="entry name" value="Timeless"/>
</dbReference>
<organism evidence="7 8">
    <name type="scientific">Ectocarpus siliculosus</name>
    <name type="common">Brown alga</name>
    <name type="synonym">Conferva siliculosa</name>
    <dbReference type="NCBI Taxonomy" id="2880"/>
    <lineage>
        <taxon>Eukaryota</taxon>
        <taxon>Sar</taxon>
        <taxon>Stramenopiles</taxon>
        <taxon>Ochrophyta</taxon>
        <taxon>PX clade</taxon>
        <taxon>Phaeophyceae</taxon>
        <taxon>Ectocarpales</taxon>
        <taxon>Ectocarpaceae</taxon>
        <taxon>Ectocarpus</taxon>
    </lineage>
</organism>
<feature type="domain" description="Timeless N-terminal" evidence="6">
    <location>
        <begin position="41"/>
        <end position="331"/>
    </location>
</feature>
<evidence type="ECO:0000256" key="5">
    <source>
        <dbReference type="SAM" id="SignalP"/>
    </source>
</evidence>
<dbReference type="EMBL" id="FN649726">
    <property type="protein sequence ID" value="CBN76654.1"/>
    <property type="molecule type" value="Genomic_DNA"/>
</dbReference>
<feature type="chain" id="PRO_5003116917" evidence="5">
    <location>
        <begin position="25"/>
        <end position="1045"/>
    </location>
</feature>
<proteinExistence type="predicted"/>
<dbReference type="PANTHER" id="PTHR22940">
    <property type="entry name" value="TIMEOUT/TIMELESS-2"/>
    <property type="match status" value="1"/>
</dbReference>
<dbReference type="Pfam" id="PF04821">
    <property type="entry name" value="TIMELESS"/>
    <property type="match status" value="1"/>
</dbReference>
<dbReference type="eggNOG" id="KOG1974">
    <property type="taxonomic scope" value="Eukaryota"/>
</dbReference>
<feature type="compositionally biased region" description="Basic residues" evidence="4">
    <location>
        <begin position="851"/>
        <end position="866"/>
    </location>
</feature>
<dbReference type="InterPro" id="IPR006906">
    <property type="entry name" value="Timeless_N"/>
</dbReference>
<evidence type="ECO:0000256" key="2">
    <source>
        <dbReference type="ARBA" id="ARBA00023242"/>
    </source>
</evidence>
<dbReference type="OrthoDB" id="310853at2759"/>
<keyword evidence="8" id="KW-1185">Reference proteome</keyword>
<feature type="compositionally biased region" description="Acidic residues" evidence="4">
    <location>
        <begin position="947"/>
        <end position="956"/>
    </location>
</feature>
<dbReference type="STRING" id="2880.D8LBE5"/>